<keyword evidence="1" id="KW-0175">Coiled coil</keyword>
<evidence type="ECO:0000313" key="3">
    <source>
        <dbReference type="Proteomes" id="UP001321908"/>
    </source>
</evidence>
<reference evidence="2 3" key="1">
    <citation type="submission" date="2023-11" db="EMBL/GenBank/DDBJ databases">
        <title>MicrobeMod: A computational toolkit for identifying prokaryotic methylation and restriction-modification with nanopore sequencing.</title>
        <authorList>
            <person name="Crits-Christoph A."/>
            <person name="Kang S.C."/>
            <person name="Lee H."/>
            <person name="Ostrov N."/>
        </authorList>
    </citation>
    <scope>NUCLEOTIDE SEQUENCE [LARGE SCALE GENOMIC DNA]</scope>
    <source>
        <strain evidence="2 3">ATCC 43984</strain>
    </source>
</reference>
<evidence type="ECO:0000256" key="1">
    <source>
        <dbReference type="SAM" id="Coils"/>
    </source>
</evidence>
<proteinExistence type="predicted"/>
<protein>
    <submittedName>
        <fullName evidence="2">Uncharacterized protein</fullName>
    </submittedName>
</protein>
<keyword evidence="3" id="KW-1185">Reference proteome</keyword>
<organism evidence="2 3">
    <name type="scientific">Chromohalobacter canadensis</name>
    <dbReference type="NCBI Taxonomy" id="141389"/>
    <lineage>
        <taxon>Bacteria</taxon>
        <taxon>Pseudomonadati</taxon>
        <taxon>Pseudomonadota</taxon>
        <taxon>Gammaproteobacteria</taxon>
        <taxon>Oceanospirillales</taxon>
        <taxon>Halomonadaceae</taxon>
        <taxon>Chromohalobacter</taxon>
    </lineage>
</organism>
<dbReference type="RefSeq" id="WP_246922236.1">
    <property type="nucleotide sequence ID" value="NZ_CP140151.1"/>
</dbReference>
<dbReference type="EMBL" id="CP140151">
    <property type="protein sequence ID" value="WQH08032.1"/>
    <property type="molecule type" value="Genomic_DNA"/>
</dbReference>
<evidence type="ECO:0000313" key="2">
    <source>
        <dbReference type="EMBL" id="WQH08032.1"/>
    </source>
</evidence>
<accession>A0ABZ0Y9L5</accession>
<dbReference type="Proteomes" id="UP001321908">
    <property type="component" value="Chromosome"/>
</dbReference>
<sequence length="526" mass="60497">MTRYALPTLGDVVKILFDITGVLPRTRENQKEPNGFAEEYKKTIQTRLQRLTKEKGELQDNVEKLFTLLAECLEPYIRCPVRERQLTGLINDLYGLYASLVTTQGTFMSKRDSIRFLLVTYLADEGTRSLTRGWLKYLGFVVQPIRPSDPFWFLPTTKAGRQVSPLSKVLYWAYESCGQTLVNFHRQPNSERQDPKTNEWKNEKTARNWHQRGHIPSLGNLLQNLKESFEVQEAVGNPIDKPLQDAIITHAALARMATMATSLITQAYGQDFLDELCEQTRLYASWMNEELEGFYREYEAQLGLIGPGPDHDAQVLLGLKMAPNFWAFFEAKRQSAAEVLRHHASPAGEPDPLIVNWNESRYGSYVAQVPVDIVSRWRQPPPIGIVPLIKRGLSKRKDPELSPAVIDALEEDMSQAEVAERLTWLLHWLRGVVFYRAEDYAYAATHYQQAFDAAKYTAGEYQYLLVNQYIEVMAKTRQWRLFKKGVLWACYLGVSVRWLREDKPTTDNLKGVYELMGMKQINYPAL</sequence>
<gene>
    <name evidence="2" type="ORF">SR908_11100</name>
</gene>
<name>A0ABZ0Y9L5_9GAMM</name>
<feature type="coiled-coil region" evidence="1">
    <location>
        <begin position="41"/>
        <end position="68"/>
    </location>
</feature>